<dbReference type="Proteomes" id="UP000193228">
    <property type="component" value="Unassembled WGS sequence"/>
</dbReference>
<dbReference type="RefSeq" id="WP_085480489.1">
    <property type="nucleotide sequence ID" value="NZ_FXAT01000001.1"/>
</dbReference>
<reference evidence="3" key="1">
    <citation type="submission" date="2017-04" db="EMBL/GenBank/DDBJ databases">
        <authorList>
            <person name="Varghese N."/>
            <person name="Submissions S."/>
        </authorList>
    </citation>
    <scope>NUCLEOTIDE SEQUENCE [LARGE SCALE GENOMIC DNA]</scope>
    <source>
        <strain evidence="3">LMG 29540</strain>
    </source>
</reference>
<proteinExistence type="predicted"/>
<dbReference type="CDD" id="cd01948">
    <property type="entry name" value="EAL"/>
    <property type="match status" value="1"/>
</dbReference>
<evidence type="ECO:0000313" key="3">
    <source>
        <dbReference type="Proteomes" id="UP000193228"/>
    </source>
</evidence>
<feature type="domain" description="EAL" evidence="1">
    <location>
        <begin position="159"/>
        <end position="411"/>
    </location>
</feature>
<dbReference type="Pfam" id="PF00563">
    <property type="entry name" value="EAL"/>
    <property type="match status" value="1"/>
</dbReference>
<dbReference type="SMART" id="SM00052">
    <property type="entry name" value="EAL"/>
    <property type="match status" value="1"/>
</dbReference>
<evidence type="ECO:0000259" key="1">
    <source>
        <dbReference type="PROSITE" id="PS50883"/>
    </source>
</evidence>
<dbReference type="Gene3D" id="3.20.20.450">
    <property type="entry name" value="EAL domain"/>
    <property type="match status" value="1"/>
</dbReference>
<protein>
    <submittedName>
        <fullName evidence="2">EAL domain, c-di-GMP-specific phosphodiesterase class I (Or its enzymatically inactive variant)</fullName>
    </submittedName>
</protein>
<accession>A0A1X7I5A3</accession>
<dbReference type="AlphaFoldDB" id="A0A1X7I5A3"/>
<dbReference type="GO" id="GO:0071111">
    <property type="term" value="F:cyclic-guanylate-specific phosphodiesterase activity"/>
    <property type="evidence" value="ECO:0007669"/>
    <property type="project" value="InterPro"/>
</dbReference>
<dbReference type="PANTHER" id="PTHR33121">
    <property type="entry name" value="CYCLIC DI-GMP PHOSPHODIESTERASE PDEF"/>
    <property type="match status" value="1"/>
</dbReference>
<dbReference type="InterPro" id="IPR050706">
    <property type="entry name" value="Cyclic-di-GMP_PDE-like"/>
</dbReference>
<name>A0A1X7I5A3_9BURK</name>
<dbReference type="PANTHER" id="PTHR33121:SF23">
    <property type="entry name" value="CYCLIC DI-GMP PHOSPHODIESTERASE PDEB"/>
    <property type="match status" value="1"/>
</dbReference>
<dbReference type="OrthoDB" id="1673646at2"/>
<dbReference type="PROSITE" id="PS50883">
    <property type="entry name" value="EAL"/>
    <property type="match status" value="1"/>
</dbReference>
<dbReference type="EMBL" id="FXAT01000001">
    <property type="protein sequence ID" value="SMG09032.1"/>
    <property type="molecule type" value="Genomic_DNA"/>
</dbReference>
<gene>
    <name evidence="2" type="ORF">SAMN06265784_101299</name>
</gene>
<sequence length="411" mass="44273">MTFEEQFLQSVRPVANLPDRPDPAGALCIVASIENLPEIDRAWGSRSALAVRHVVLERARALCRSVPGIAVLSGDLILFVFDSPLGGLPAATSGSTQIGFLLDRILGDLADQPVEIAGDVVFVALSLSVVEQKERAFDIAIADAGSSVARLGQEEQCWRDRFFSDMKAAGRLFSDDGLDCRDFDAELVCTLRNAEVIRYYEMVPFWMSHGVRRPVAEMVAPLERLGLIRRLDRWAVEATVCALQLNPGLSLGCNVTSRSASLDVWWTFILAVLGEQRAVAERLVIELSGVAPPVDLDRVGAFVRRLQALGCQVALDNVGGGGSSVEALAWLGADIVKIDAGCLREARGSDRASDFLRNLVTLARGAGADVVIMGVENEADLEIVEFAGATHIQGPCFPKDALADININSPH</sequence>
<organism evidence="2 3">
    <name type="scientific">Paraburkholderia susongensis</name>
    <dbReference type="NCBI Taxonomy" id="1515439"/>
    <lineage>
        <taxon>Bacteria</taxon>
        <taxon>Pseudomonadati</taxon>
        <taxon>Pseudomonadota</taxon>
        <taxon>Betaproteobacteria</taxon>
        <taxon>Burkholderiales</taxon>
        <taxon>Burkholderiaceae</taxon>
        <taxon>Paraburkholderia</taxon>
    </lineage>
</organism>
<keyword evidence="3" id="KW-1185">Reference proteome</keyword>
<dbReference type="InterPro" id="IPR001633">
    <property type="entry name" value="EAL_dom"/>
</dbReference>
<dbReference type="InterPro" id="IPR035919">
    <property type="entry name" value="EAL_sf"/>
</dbReference>
<evidence type="ECO:0000313" key="2">
    <source>
        <dbReference type="EMBL" id="SMG09032.1"/>
    </source>
</evidence>
<dbReference type="SUPFAM" id="SSF141868">
    <property type="entry name" value="EAL domain-like"/>
    <property type="match status" value="1"/>
</dbReference>
<dbReference type="STRING" id="1515439.SAMN06265784_101299"/>